<dbReference type="PANTHER" id="PTHR36183">
    <property type="entry name" value="BETA-GLUCURONIDASE"/>
    <property type="match status" value="1"/>
</dbReference>
<evidence type="ECO:0000313" key="3">
    <source>
        <dbReference type="EMBL" id="KAK4500028.1"/>
    </source>
</evidence>
<dbReference type="SUPFAM" id="SSF51445">
    <property type="entry name" value="(Trans)glycosidases"/>
    <property type="match status" value="1"/>
</dbReference>
<evidence type="ECO:0000256" key="1">
    <source>
        <dbReference type="SAM" id="SignalP"/>
    </source>
</evidence>
<dbReference type="InterPro" id="IPR031728">
    <property type="entry name" value="GlcAase_C"/>
</dbReference>
<dbReference type="Proteomes" id="UP001305779">
    <property type="component" value="Unassembled WGS sequence"/>
</dbReference>
<accession>A0ABR0EFP8</accession>
<feature type="domain" description="Beta-glucuronidase C-terminal" evidence="2">
    <location>
        <begin position="426"/>
        <end position="540"/>
    </location>
</feature>
<reference evidence="3 4" key="1">
    <citation type="journal article" date="2023" name="G3 (Bethesda)">
        <title>A chromosome-level genome assembly of Zasmidium syzygii isolated from banana leaves.</title>
        <authorList>
            <person name="van Westerhoven A.C."/>
            <person name="Mehrabi R."/>
            <person name="Talebi R."/>
            <person name="Steentjes M.B.F."/>
            <person name="Corcolon B."/>
            <person name="Chong P.A."/>
            <person name="Kema G.H.J."/>
            <person name="Seidl M.F."/>
        </authorList>
    </citation>
    <scope>NUCLEOTIDE SEQUENCE [LARGE SCALE GENOMIC DNA]</scope>
    <source>
        <strain evidence="3 4">P124</strain>
    </source>
</reference>
<dbReference type="PANTHER" id="PTHR36183:SF2">
    <property type="entry name" value="BETA-GLUCURONIDASE C-TERMINAL DOMAIN-CONTAINING PROTEIN"/>
    <property type="match status" value="1"/>
</dbReference>
<protein>
    <recommendedName>
        <fullName evidence="2">Beta-glucuronidase C-terminal domain-containing protein</fullName>
    </recommendedName>
</protein>
<evidence type="ECO:0000313" key="4">
    <source>
        <dbReference type="Proteomes" id="UP001305779"/>
    </source>
</evidence>
<dbReference type="InterPro" id="IPR017853">
    <property type="entry name" value="GH"/>
</dbReference>
<feature type="signal peptide" evidence="1">
    <location>
        <begin position="1"/>
        <end position="19"/>
    </location>
</feature>
<dbReference type="InterPro" id="IPR013780">
    <property type="entry name" value="Glyco_hydro_b"/>
</dbReference>
<dbReference type="Pfam" id="PF16862">
    <property type="entry name" value="Glyco_hydro_79C"/>
    <property type="match status" value="1"/>
</dbReference>
<keyword evidence="1" id="KW-0732">Signal</keyword>
<evidence type="ECO:0000259" key="2">
    <source>
        <dbReference type="Pfam" id="PF16862"/>
    </source>
</evidence>
<dbReference type="EMBL" id="JAXOVC010000006">
    <property type="protein sequence ID" value="KAK4500028.1"/>
    <property type="molecule type" value="Genomic_DNA"/>
</dbReference>
<proteinExistence type="predicted"/>
<dbReference type="Gene3D" id="2.60.40.1180">
    <property type="entry name" value="Golgi alpha-mannosidase II"/>
    <property type="match status" value="1"/>
</dbReference>
<dbReference type="InterPro" id="IPR052974">
    <property type="entry name" value="GH79_Enzymes"/>
</dbReference>
<dbReference type="Gene3D" id="3.20.20.80">
    <property type="entry name" value="Glycosidases"/>
    <property type="match status" value="1"/>
</dbReference>
<sequence length="559" mass="61163">MTFSKPLAAIIPLAISAAATPYPPAGGQHGQHAVSVPGSPPSGAGIPFESFVAYSIEFSSFVDFAGNTSNPNVFSDNLLNNIGRISGTKPHIRVGGNTQDYAVFNESQTEAFIGIYDPAITEDYPTTITIGPAFFDSYHTWPGTKYVHGFNLGRNSTIARQGLIDSAPYACRALENGRLLYWELGNEPDLFKTSGQRDVRPPTWDEQDYVDEWLKYSREIRTSMSTACPELATDAAYKYYAPSFAGTGTNSLDPIVTWQDGLDTDKDIAIISSHNYISGAESPGVTLQGTLMNHTSTVASIAKQLNESRHLAALPDTLNPNLPFILGETNSLYNQGRPGLSNTFGAALWGVDFNLWCATNNIQRVHMHMGTNYRYQSWQPIDTEKATKGTKAPYYGNVAVAAFLGDITKSVPSIVNLPLPNEEEAAYAAYVDNKLARIIVINMMSYNATDYNAEYINAYPRPTENYTFQLPSYLNGKFGIHRLIANGSDAITGVTFDGYSYNYELDNGKPVLLRNVTRGEEVNVARGRLNVGVPRSSAVIIDFEDTSGEHGGGHWGWGW</sequence>
<feature type="chain" id="PRO_5045279044" description="Beta-glucuronidase C-terminal domain-containing protein" evidence="1">
    <location>
        <begin position="20"/>
        <end position="559"/>
    </location>
</feature>
<keyword evidence="4" id="KW-1185">Reference proteome</keyword>
<name>A0ABR0EFP8_ZASCE</name>
<organism evidence="3 4">
    <name type="scientific">Zasmidium cellare</name>
    <name type="common">Wine cellar mold</name>
    <name type="synonym">Racodium cellare</name>
    <dbReference type="NCBI Taxonomy" id="395010"/>
    <lineage>
        <taxon>Eukaryota</taxon>
        <taxon>Fungi</taxon>
        <taxon>Dikarya</taxon>
        <taxon>Ascomycota</taxon>
        <taxon>Pezizomycotina</taxon>
        <taxon>Dothideomycetes</taxon>
        <taxon>Dothideomycetidae</taxon>
        <taxon>Mycosphaerellales</taxon>
        <taxon>Mycosphaerellaceae</taxon>
        <taxon>Zasmidium</taxon>
    </lineage>
</organism>
<gene>
    <name evidence="3" type="ORF">PRZ48_008214</name>
</gene>
<comment type="caution">
    <text evidence="3">The sequence shown here is derived from an EMBL/GenBank/DDBJ whole genome shotgun (WGS) entry which is preliminary data.</text>
</comment>